<evidence type="ECO:0000259" key="9">
    <source>
        <dbReference type="PROSITE" id="PS51007"/>
    </source>
</evidence>
<keyword evidence="6" id="KW-0560">Oxidoreductase</keyword>
<dbReference type="InterPro" id="IPR023929">
    <property type="entry name" value="MbnH-like"/>
</dbReference>
<dbReference type="RefSeq" id="WP_284189508.1">
    <property type="nucleotide sequence ID" value="NZ_BSPX01000086.1"/>
</dbReference>
<dbReference type="SUPFAM" id="SSF46626">
    <property type="entry name" value="Cytochrome c"/>
    <property type="match status" value="2"/>
</dbReference>
<keyword evidence="3 8" id="KW-0479">Metal-binding</keyword>
<name>A0ABQ6FGD2_9RHOO</name>
<evidence type="ECO:0000256" key="3">
    <source>
        <dbReference type="ARBA" id="ARBA00022723"/>
    </source>
</evidence>
<reference evidence="11" key="1">
    <citation type="journal article" date="2019" name="Int. J. Syst. Evol. Microbiol.">
        <title>The Global Catalogue of Microorganisms (GCM) 10K type strain sequencing project: providing services to taxonomists for standard genome sequencing and annotation.</title>
        <authorList>
            <consortium name="The Broad Institute Genomics Platform"/>
            <consortium name="The Broad Institute Genome Sequencing Center for Infectious Disease"/>
            <person name="Wu L."/>
            <person name="Ma J."/>
        </authorList>
    </citation>
    <scope>NUCLEOTIDE SEQUENCE [LARGE SCALE GENOMIC DNA]</scope>
    <source>
        <strain evidence="11">NBRC 102407</strain>
    </source>
</reference>
<proteinExistence type="predicted"/>
<evidence type="ECO:0000256" key="4">
    <source>
        <dbReference type="ARBA" id="ARBA00022729"/>
    </source>
</evidence>
<keyword evidence="2 8" id="KW-0349">Heme</keyword>
<accession>A0ABQ6FGD2</accession>
<comment type="subcellular location">
    <subcellularLocation>
        <location evidence="1">Periplasm</location>
    </subcellularLocation>
</comment>
<sequence>MNRSIWIGGLVAILGVGGWLWQGGRHAVPPAPEPAAAWTWQLPAGFPRPVVPADNPMTEEGFQLGRRLFYDKRLSGNGTQACASCHIQRLAFTDGRALPVGSTGDVGARSAMSIANVAYYPTLTWANPSQTTLEIQAVVPMFVENLAIELGINDENKAEVLGRFRADADYRQRFAKVFPGQAEPINFENIIRAISTFERGVISGNSRYDQALAGKLSLSEREERGRALFFGDKARCSECHRGYNFSDQTYDVTTRDVPRPFHNTGLYNVDGKGAYPDDNPGLIGVMPQPENMGRFRTVSLRNIALTGPYMHDGSIETLEEVLDFYAAHGRNVTRGPFKGDGRRNPLKDPIIDKIRLDARDKADIIAFLKTLTDEEFVANPRFADPF</sequence>
<gene>
    <name evidence="10" type="primary">mauG</name>
    <name evidence="10" type="ORF">GCM10007933_38220</name>
</gene>
<dbReference type="InterPro" id="IPR004852">
    <property type="entry name" value="Di-haem_cyt_c_peroxidsae"/>
</dbReference>
<evidence type="ECO:0000256" key="5">
    <source>
        <dbReference type="ARBA" id="ARBA00022764"/>
    </source>
</evidence>
<evidence type="ECO:0000313" key="10">
    <source>
        <dbReference type="EMBL" id="GLT24344.1"/>
    </source>
</evidence>
<feature type="domain" description="Cytochrome c" evidence="9">
    <location>
        <begin position="220"/>
        <end position="372"/>
    </location>
</feature>
<keyword evidence="5" id="KW-0574">Periplasm</keyword>
<dbReference type="Pfam" id="PF03150">
    <property type="entry name" value="CCP_MauG"/>
    <property type="match status" value="1"/>
</dbReference>
<dbReference type="PIRSF" id="PIRSF000294">
    <property type="entry name" value="Cytochrome-c_peroxidase"/>
    <property type="match status" value="1"/>
</dbReference>
<dbReference type="Proteomes" id="UP001157167">
    <property type="component" value="Unassembled WGS sequence"/>
</dbReference>
<dbReference type="Gene3D" id="1.10.760.10">
    <property type="entry name" value="Cytochrome c-like domain"/>
    <property type="match status" value="2"/>
</dbReference>
<keyword evidence="4" id="KW-0732">Signal</keyword>
<evidence type="ECO:0000256" key="8">
    <source>
        <dbReference type="PROSITE-ProRule" id="PRU00433"/>
    </source>
</evidence>
<evidence type="ECO:0000256" key="2">
    <source>
        <dbReference type="ARBA" id="ARBA00022617"/>
    </source>
</evidence>
<keyword evidence="11" id="KW-1185">Reference proteome</keyword>
<evidence type="ECO:0000313" key="11">
    <source>
        <dbReference type="Proteomes" id="UP001157167"/>
    </source>
</evidence>
<dbReference type="PANTHER" id="PTHR30600:SF14">
    <property type="entry name" value="CYTOCHROME C PEROXIDASE"/>
    <property type="match status" value="1"/>
</dbReference>
<evidence type="ECO:0000256" key="7">
    <source>
        <dbReference type="ARBA" id="ARBA00023004"/>
    </source>
</evidence>
<dbReference type="NCBIfam" id="TIGR04039">
    <property type="entry name" value="MXAN_0977_Heme2"/>
    <property type="match status" value="1"/>
</dbReference>
<dbReference type="InterPro" id="IPR009056">
    <property type="entry name" value="Cyt_c-like_dom"/>
</dbReference>
<protein>
    <submittedName>
        <fullName evidence="10">Di-heme enzyme</fullName>
    </submittedName>
</protein>
<evidence type="ECO:0000256" key="1">
    <source>
        <dbReference type="ARBA" id="ARBA00004418"/>
    </source>
</evidence>
<dbReference type="EMBL" id="BSPX01000086">
    <property type="protein sequence ID" value="GLT24344.1"/>
    <property type="molecule type" value="Genomic_DNA"/>
</dbReference>
<dbReference type="InterPro" id="IPR036909">
    <property type="entry name" value="Cyt_c-like_dom_sf"/>
</dbReference>
<dbReference type="PANTHER" id="PTHR30600">
    <property type="entry name" value="CYTOCHROME C PEROXIDASE-RELATED"/>
    <property type="match status" value="1"/>
</dbReference>
<dbReference type="InterPro" id="IPR026259">
    <property type="entry name" value="MauG/Cytc_peroxidase"/>
</dbReference>
<comment type="caution">
    <text evidence="10">The sequence shown here is derived from an EMBL/GenBank/DDBJ whole genome shotgun (WGS) entry which is preliminary data.</text>
</comment>
<dbReference type="InterPro" id="IPR051395">
    <property type="entry name" value="Cytochrome_c_Peroxidase/MauG"/>
</dbReference>
<evidence type="ECO:0000256" key="6">
    <source>
        <dbReference type="ARBA" id="ARBA00023002"/>
    </source>
</evidence>
<dbReference type="PROSITE" id="PS51007">
    <property type="entry name" value="CYTC"/>
    <property type="match status" value="1"/>
</dbReference>
<keyword evidence="7 8" id="KW-0408">Iron</keyword>
<organism evidence="10 11">
    <name type="scientific">Zoogloea oryzae</name>
    <dbReference type="NCBI Taxonomy" id="310767"/>
    <lineage>
        <taxon>Bacteria</taxon>
        <taxon>Pseudomonadati</taxon>
        <taxon>Pseudomonadota</taxon>
        <taxon>Betaproteobacteria</taxon>
        <taxon>Rhodocyclales</taxon>
        <taxon>Zoogloeaceae</taxon>
        <taxon>Zoogloea</taxon>
    </lineage>
</organism>